<dbReference type="Pfam" id="PF08980">
    <property type="entry name" value="DUF1883"/>
    <property type="match status" value="1"/>
</dbReference>
<dbReference type="Proteomes" id="UP001174037">
    <property type="component" value="Unassembled WGS sequence"/>
</dbReference>
<dbReference type="AlphaFoldDB" id="A0AAW7AGJ7"/>
<reference evidence="2" key="1">
    <citation type="journal article" date="2023" name="Int. J. Mol. Sci.">
        <title>Antibiotic Resistance/Susceptibility Profiles of Staphylococcus equorum Strains from Cheese, and Genome Analysis for Antibiotic Resistance Genes.</title>
        <authorList>
            <person name="Vazquez L."/>
            <person name="Srednik M.E."/>
            <person name="Rodriguez J."/>
            <person name="Florez A.B."/>
            <person name="Mayo B."/>
        </authorList>
    </citation>
    <scope>NUCLEOTIDE SEQUENCE</scope>
    <source>
        <strain evidence="2">5A3I</strain>
    </source>
</reference>
<gene>
    <name evidence="2" type="ORF">P1A27_04825</name>
</gene>
<feature type="domain" description="DUF1883" evidence="1">
    <location>
        <begin position="14"/>
        <end position="73"/>
    </location>
</feature>
<sequence>MVAKIPTFESNGSLTVEVKLDNASNVILVNKINYRKYLKGQRFSYYGGYFDRNPAVITINESGIFYLIVDSSSYSFRYF</sequence>
<protein>
    <submittedName>
        <fullName evidence="2">DUF1883 domain-containing protein</fullName>
    </submittedName>
</protein>
<dbReference type="RefSeq" id="WP_285323140.1">
    <property type="nucleotide sequence ID" value="NZ_JARGCK010000002.1"/>
</dbReference>
<dbReference type="EMBL" id="JARGCK010000002">
    <property type="protein sequence ID" value="MDK9865293.1"/>
    <property type="molecule type" value="Genomic_DNA"/>
</dbReference>
<organism evidence="2 3">
    <name type="scientific">Staphylococcus equorum</name>
    <dbReference type="NCBI Taxonomy" id="246432"/>
    <lineage>
        <taxon>Bacteria</taxon>
        <taxon>Bacillati</taxon>
        <taxon>Bacillota</taxon>
        <taxon>Bacilli</taxon>
        <taxon>Bacillales</taxon>
        <taxon>Staphylococcaceae</taxon>
        <taxon>Staphylococcus</taxon>
    </lineage>
</organism>
<dbReference type="Gene3D" id="4.10.1210.10">
    <property type="entry name" value="Atu1913-like"/>
    <property type="match status" value="1"/>
</dbReference>
<dbReference type="InterPro" id="IPR036488">
    <property type="entry name" value="DUF1883-like_sf"/>
</dbReference>
<evidence type="ECO:0000313" key="2">
    <source>
        <dbReference type="EMBL" id="MDK9865293.1"/>
    </source>
</evidence>
<accession>A0AAW7AGJ7</accession>
<evidence type="ECO:0000313" key="3">
    <source>
        <dbReference type="Proteomes" id="UP001174037"/>
    </source>
</evidence>
<dbReference type="SUPFAM" id="SSF141099">
    <property type="entry name" value="Atu1913-like"/>
    <property type="match status" value="1"/>
</dbReference>
<reference evidence="2" key="2">
    <citation type="submission" date="2023-03" db="EMBL/GenBank/DDBJ databases">
        <authorList>
            <person name="Vazquez L."/>
            <person name="Rodriguez J."/>
            <person name="Mayo B."/>
            <person name="Florez A.B."/>
        </authorList>
    </citation>
    <scope>NUCLEOTIDE SEQUENCE</scope>
    <source>
        <strain evidence="2">5A3I</strain>
    </source>
</reference>
<comment type="caution">
    <text evidence="2">The sequence shown here is derived from an EMBL/GenBank/DDBJ whole genome shotgun (WGS) entry which is preliminary data.</text>
</comment>
<evidence type="ECO:0000259" key="1">
    <source>
        <dbReference type="Pfam" id="PF08980"/>
    </source>
</evidence>
<dbReference type="InterPro" id="IPR015073">
    <property type="entry name" value="DUF1883"/>
</dbReference>
<name>A0AAW7AGJ7_9STAP</name>
<proteinExistence type="predicted"/>